<dbReference type="EMBL" id="QJKJ01015063">
    <property type="protein sequence ID" value="RDX63141.1"/>
    <property type="molecule type" value="Genomic_DNA"/>
</dbReference>
<keyword evidence="3" id="KW-1185">Reference proteome</keyword>
<feature type="region of interest" description="Disordered" evidence="1">
    <location>
        <begin position="25"/>
        <end position="54"/>
    </location>
</feature>
<organism evidence="2 3">
    <name type="scientific">Mucuna pruriens</name>
    <name type="common">Velvet bean</name>
    <name type="synonym">Dolichos pruriens</name>
    <dbReference type="NCBI Taxonomy" id="157652"/>
    <lineage>
        <taxon>Eukaryota</taxon>
        <taxon>Viridiplantae</taxon>
        <taxon>Streptophyta</taxon>
        <taxon>Embryophyta</taxon>
        <taxon>Tracheophyta</taxon>
        <taxon>Spermatophyta</taxon>
        <taxon>Magnoliopsida</taxon>
        <taxon>eudicotyledons</taxon>
        <taxon>Gunneridae</taxon>
        <taxon>Pentapetalae</taxon>
        <taxon>rosids</taxon>
        <taxon>fabids</taxon>
        <taxon>Fabales</taxon>
        <taxon>Fabaceae</taxon>
        <taxon>Papilionoideae</taxon>
        <taxon>50 kb inversion clade</taxon>
        <taxon>NPAAA clade</taxon>
        <taxon>indigoferoid/millettioid clade</taxon>
        <taxon>Phaseoleae</taxon>
        <taxon>Mucuna</taxon>
    </lineage>
</organism>
<reference evidence="2" key="1">
    <citation type="submission" date="2018-05" db="EMBL/GenBank/DDBJ databases">
        <title>Draft genome of Mucuna pruriens seed.</title>
        <authorList>
            <person name="Nnadi N.E."/>
            <person name="Vos R."/>
            <person name="Hasami M.H."/>
            <person name="Devisetty U.K."/>
            <person name="Aguiy J.C."/>
        </authorList>
    </citation>
    <scope>NUCLEOTIDE SEQUENCE [LARGE SCALE GENOMIC DNA]</scope>
    <source>
        <strain evidence="2">JCA_2017</strain>
    </source>
</reference>
<evidence type="ECO:0000256" key="1">
    <source>
        <dbReference type="SAM" id="MobiDB-lite"/>
    </source>
</evidence>
<evidence type="ECO:0000313" key="2">
    <source>
        <dbReference type="EMBL" id="RDX63141.1"/>
    </source>
</evidence>
<sequence length="80" mass="9052">MVADPLTKGLLGINCNIRIKSTTLAPQGAKPPLRDTKNRQHWGLGGKRSTHDHKEKEMRHKLMLFDEAQGDEAQVFTIFK</sequence>
<protein>
    <submittedName>
        <fullName evidence="2">Uncharacterized protein</fullName>
    </submittedName>
</protein>
<proteinExistence type="predicted"/>
<gene>
    <name evidence="2" type="ORF">CR513_58464</name>
</gene>
<evidence type="ECO:0000313" key="3">
    <source>
        <dbReference type="Proteomes" id="UP000257109"/>
    </source>
</evidence>
<feature type="non-terminal residue" evidence="2">
    <location>
        <position position="1"/>
    </location>
</feature>
<name>A0A371EAU1_MUCPR</name>
<accession>A0A371EAU1</accession>
<comment type="caution">
    <text evidence="2">The sequence shown here is derived from an EMBL/GenBank/DDBJ whole genome shotgun (WGS) entry which is preliminary data.</text>
</comment>
<dbReference type="Proteomes" id="UP000257109">
    <property type="component" value="Unassembled WGS sequence"/>
</dbReference>
<dbReference type="AlphaFoldDB" id="A0A371EAU1"/>